<dbReference type="EMBL" id="DVMP01000085">
    <property type="protein sequence ID" value="HIU25746.1"/>
    <property type="molecule type" value="Genomic_DNA"/>
</dbReference>
<feature type="transmembrane region" description="Helical" evidence="7">
    <location>
        <begin position="383"/>
        <end position="404"/>
    </location>
</feature>
<proteinExistence type="inferred from homology"/>
<feature type="transmembrane region" description="Helical" evidence="7">
    <location>
        <begin position="263"/>
        <end position="280"/>
    </location>
</feature>
<reference evidence="8" key="1">
    <citation type="submission" date="2020-10" db="EMBL/GenBank/DDBJ databases">
        <authorList>
            <person name="Gilroy R."/>
        </authorList>
    </citation>
    <scope>NUCLEOTIDE SEQUENCE</scope>
    <source>
        <strain evidence="8">ChiHcec3-6078</strain>
    </source>
</reference>
<comment type="subcellular location">
    <subcellularLocation>
        <location evidence="1">Membrane</location>
        <topology evidence="1">Multi-pass membrane protein</topology>
    </subcellularLocation>
</comment>
<feature type="transmembrane region" description="Helical" evidence="7">
    <location>
        <begin position="83"/>
        <end position="112"/>
    </location>
</feature>
<keyword evidence="4 7" id="KW-1133">Transmembrane helix</keyword>
<dbReference type="PRINTS" id="PR00176">
    <property type="entry name" value="NANEUSMPORT"/>
</dbReference>
<dbReference type="PANTHER" id="PTHR11616:SF240">
    <property type="entry name" value="BLOATED TUBULES, ISOFORM B-RELATED"/>
    <property type="match status" value="1"/>
</dbReference>
<protein>
    <recommendedName>
        <fullName evidence="6">Transporter</fullName>
    </recommendedName>
</protein>
<dbReference type="InterPro" id="IPR000175">
    <property type="entry name" value="Na/ntran_symport"/>
</dbReference>
<evidence type="ECO:0000256" key="6">
    <source>
        <dbReference type="RuleBase" id="RU003732"/>
    </source>
</evidence>
<evidence type="ECO:0000256" key="7">
    <source>
        <dbReference type="SAM" id="Phobius"/>
    </source>
</evidence>
<evidence type="ECO:0000256" key="5">
    <source>
        <dbReference type="ARBA" id="ARBA00023136"/>
    </source>
</evidence>
<dbReference type="AlphaFoldDB" id="A0A9D1L6H1"/>
<evidence type="ECO:0000313" key="9">
    <source>
        <dbReference type="Proteomes" id="UP000824090"/>
    </source>
</evidence>
<dbReference type="InterPro" id="IPR037272">
    <property type="entry name" value="SNS_sf"/>
</dbReference>
<name>A0A9D1L6H1_9FIRM</name>
<evidence type="ECO:0000313" key="8">
    <source>
        <dbReference type="EMBL" id="HIU25746.1"/>
    </source>
</evidence>
<dbReference type="GO" id="GO:0015293">
    <property type="term" value="F:symporter activity"/>
    <property type="evidence" value="ECO:0007669"/>
    <property type="project" value="UniProtKB-KW"/>
</dbReference>
<feature type="transmembrane region" description="Helical" evidence="7">
    <location>
        <begin position="461"/>
        <end position="481"/>
    </location>
</feature>
<comment type="similarity">
    <text evidence="6">Belongs to the sodium:neurotransmitter symporter (SNF) (TC 2.A.22) family.</text>
</comment>
<gene>
    <name evidence="8" type="ORF">IAC50_04560</name>
</gene>
<dbReference type="PANTHER" id="PTHR11616">
    <property type="entry name" value="SODIUM/CHLORIDE DEPENDENT TRANSPORTER"/>
    <property type="match status" value="1"/>
</dbReference>
<organism evidence="8 9">
    <name type="scientific">Candidatus Allocopromorpha excrementigallinarum</name>
    <dbReference type="NCBI Taxonomy" id="2840742"/>
    <lineage>
        <taxon>Bacteria</taxon>
        <taxon>Bacillati</taxon>
        <taxon>Bacillota</taxon>
        <taxon>Clostridia</taxon>
        <taxon>Eubacteriales</taxon>
        <taxon>Eubacteriaceae</taxon>
        <taxon>Eubacteriaceae incertae sedis</taxon>
        <taxon>Candidatus Allocopromorpha</taxon>
    </lineage>
</organism>
<dbReference type="Pfam" id="PF00209">
    <property type="entry name" value="SNF"/>
    <property type="match status" value="2"/>
</dbReference>
<evidence type="ECO:0000256" key="3">
    <source>
        <dbReference type="ARBA" id="ARBA00022692"/>
    </source>
</evidence>
<keyword evidence="6" id="KW-0769">Symport</keyword>
<feature type="transmembrane region" description="Helical" evidence="7">
    <location>
        <begin position="40"/>
        <end position="62"/>
    </location>
</feature>
<feature type="transmembrane region" description="Helical" evidence="7">
    <location>
        <begin position="9"/>
        <end position="28"/>
    </location>
</feature>
<accession>A0A9D1L6H1</accession>
<feature type="transmembrane region" description="Helical" evidence="7">
    <location>
        <begin position="313"/>
        <end position="342"/>
    </location>
</feature>
<keyword evidence="2 6" id="KW-0813">Transport</keyword>
<feature type="transmembrane region" description="Helical" evidence="7">
    <location>
        <begin position="424"/>
        <end position="449"/>
    </location>
</feature>
<evidence type="ECO:0000256" key="1">
    <source>
        <dbReference type="ARBA" id="ARBA00004141"/>
    </source>
</evidence>
<feature type="transmembrane region" description="Helical" evidence="7">
    <location>
        <begin position="177"/>
        <end position="198"/>
    </location>
</feature>
<dbReference type="PROSITE" id="PS50267">
    <property type="entry name" value="NA_NEUROTRAN_SYMP_3"/>
    <property type="match status" value="1"/>
</dbReference>
<dbReference type="CDD" id="cd10334">
    <property type="entry name" value="SLC6sbd_u1"/>
    <property type="match status" value="1"/>
</dbReference>
<feature type="transmembrane region" description="Helical" evidence="7">
    <location>
        <begin position="354"/>
        <end position="377"/>
    </location>
</feature>
<keyword evidence="3 6" id="KW-0812">Transmembrane</keyword>
<reference evidence="8" key="2">
    <citation type="journal article" date="2021" name="PeerJ">
        <title>Extensive microbial diversity within the chicken gut microbiome revealed by metagenomics and culture.</title>
        <authorList>
            <person name="Gilroy R."/>
            <person name="Ravi A."/>
            <person name="Getino M."/>
            <person name="Pursley I."/>
            <person name="Horton D.L."/>
            <person name="Alikhan N.F."/>
            <person name="Baker D."/>
            <person name="Gharbi K."/>
            <person name="Hall N."/>
            <person name="Watson M."/>
            <person name="Adriaenssens E.M."/>
            <person name="Foster-Nyarko E."/>
            <person name="Jarju S."/>
            <person name="Secka A."/>
            <person name="Antonio M."/>
            <person name="Oren A."/>
            <person name="Chaudhuri R.R."/>
            <person name="La Ragione R."/>
            <person name="Hildebrand F."/>
            <person name="Pallen M.J."/>
        </authorList>
    </citation>
    <scope>NUCLEOTIDE SEQUENCE</scope>
    <source>
        <strain evidence="8">ChiHcec3-6078</strain>
    </source>
</reference>
<dbReference type="GO" id="GO:0005886">
    <property type="term" value="C:plasma membrane"/>
    <property type="evidence" value="ECO:0007669"/>
    <property type="project" value="TreeGrafter"/>
</dbReference>
<evidence type="ECO:0000256" key="2">
    <source>
        <dbReference type="ARBA" id="ARBA00022448"/>
    </source>
</evidence>
<keyword evidence="5 7" id="KW-0472">Membrane</keyword>
<evidence type="ECO:0000256" key="4">
    <source>
        <dbReference type="ARBA" id="ARBA00022989"/>
    </source>
</evidence>
<feature type="transmembrane region" description="Helical" evidence="7">
    <location>
        <begin position="146"/>
        <end position="165"/>
    </location>
</feature>
<dbReference type="PROSITE" id="PS00610">
    <property type="entry name" value="NA_NEUROTRAN_SYMP_1"/>
    <property type="match status" value="1"/>
</dbReference>
<dbReference type="GO" id="GO:0035725">
    <property type="term" value="P:sodium ion transmembrane transport"/>
    <property type="evidence" value="ECO:0007669"/>
    <property type="project" value="TreeGrafter"/>
</dbReference>
<dbReference type="NCBIfam" id="NF037979">
    <property type="entry name" value="Na_transp"/>
    <property type="match status" value="1"/>
</dbReference>
<sequence>MRDQWSNKLGFLLAAIGSAVGLGNIWRFPYVAATNGGGAFLVPYFFAIITAGIPILILEYTMGKTYRGGAPVTWARMNRRFEWLGWVQSMIAFVIGIYYFAIIVWVVSYIGFSFTQAWGDDPSAFFAEYLGLTDSALELGGIQTHLLLPFFAIWAITAFIMYKGISRGIETVCKICLPILLVLTLILVIRGITLPGAVDGLNYLFTPNWEALKDPSVWVAAYGQIFYSLSLAFAIMLAYSSYLPRETDVVNSAFITATANHGYELFAGIGVFSIMGYMALSQGVAVEDVAQQGIGLAFMTFPTAISTLPALNALFGVCFFGTLFTAGLTSLVSILQAVISGFHDKFNIDHKKAVTIVLVPAFVVSFLFITGAGLNILDIVDAFINNVGLVASGVLEVILAGWFFNLEKLRQEANRFSNFSIGRWWCYTLKVVTVLMLGVMIILNLITYITEGYGGYVLKDLAVFGWGSIIFLAVAAAILTAMKGKDGYRNLDKLAQKEVEQ</sequence>
<dbReference type="Proteomes" id="UP000824090">
    <property type="component" value="Unassembled WGS sequence"/>
</dbReference>
<comment type="caution">
    <text evidence="8">The sequence shown here is derived from an EMBL/GenBank/DDBJ whole genome shotgun (WGS) entry which is preliminary data.</text>
</comment>
<dbReference type="SUPFAM" id="SSF161070">
    <property type="entry name" value="SNF-like"/>
    <property type="match status" value="1"/>
</dbReference>
<feature type="transmembrane region" description="Helical" evidence="7">
    <location>
        <begin position="218"/>
        <end position="242"/>
    </location>
</feature>